<dbReference type="OrthoDB" id="9794041at2"/>
<dbReference type="PANTHER" id="PTHR28055:SF1">
    <property type="entry name" value="ALTERED INHERITANCE OF MITOCHONDRIA PROTEIN 41, MITOCHONDRIAL"/>
    <property type="match status" value="1"/>
</dbReference>
<dbReference type="InterPro" id="IPR023168">
    <property type="entry name" value="GatB_Yqey_C_2"/>
</dbReference>
<dbReference type="Pfam" id="PF09424">
    <property type="entry name" value="YqeY"/>
    <property type="match status" value="1"/>
</dbReference>
<name>A0A1E5G0J6_9FIRM</name>
<dbReference type="InterPro" id="IPR042184">
    <property type="entry name" value="YqeY/Aim41_N"/>
</dbReference>
<dbReference type="InterPro" id="IPR019004">
    <property type="entry name" value="YqeY/Aim41"/>
</dbReference>
<dbReference type="Gene3D" id="1.10.1510.10">
    <property type="entry name" value="Uncharacterised protein YqeY/AIM41 PF09424, N-terminal domain"/>
    <property type="match status" value="1"/>
</dbReference>
<accession>A0A1E5G0J6</accession>
<dbReference type="Gene3D" id="1.10.10.410">
    <property type="match status" value="1"/>
</dbReference>
<dbReference type="SUPFAM" id="SSF89095">
    <property type="entry name" value="GatB/YqeY motif"/>
    <property type="match status" value="1"/>
</dbReference>
<dbReference type="EMBL" id="MIJE01000032">
    <property type="protein sequence ID" value="OEF96229.1"/>
    <property type="molecule type" value="Genomic_DNA"/>
</dbReference>
<evidence type="ECO:0000313" key="2">
    <source>
        <dbReference type="Proteomes" id="UP000094296"/>
    </source>
</evidence>
<dbReference type="PANTHER" id="PTHR28055">
    <property type="entry name" value="ALTERED INHERITANCE OF MITOCHONDRIA PROTEIN 41, MITOCHONDRIAL"/>
    <property type="match status" value="1"/>
</dbReference>
<dbReference type="AlphaFoldDB" id="A0A1E5G0J6"/>
<evidence type="ECO:0000313" key="1">
    <source>
        <dbReference type="EMBL" id="OEF96229.1"/>
    </source>
</evidence>
<comment type="caution">
    <text evidence="1">The sequence shown here is derived from an EMBL/GenBank/DDBJ whole genome shotgun (WGS) entry which is preliminary data.</text>
</comment>
<dbReference type="InterPro" id="IPR003789">
    <property type="entry name" value="Asn/Gln_tRNA_amidoTrase-B-like"/>
</dbReference>
<organism evidence="1 2">
    <name type="scientific">Desulfuribacillus alkaliarsenatis</name>
    <dbReference type="NCBI Taxonomy" id="766136"/>
    <lineage>
        <taxon>Bacteria</taxon>
        <taxon>Bacillati</taxon>
        <taxon>Bacillota</taxon>
        <taxon>Desulfuribacillia</taxon>
        <taxon>Desulfuribacillales</taxon>
        <taxon>Desulfuribacillaceae</taxon>
        <taxon>Desulfuribacillus</taxon>
    </lineage>
</organism>
<dbReference type="GO" id="GO:0016740">
    <property type="term" value="F:transferase activity"/>
    <property type="evidence" value="ECO:0007669"/>
    <property type="project" value="UniProtKB-KW"/>
</dbReference>
<keyword evidence="1" id="KW-0808">Transferase</keyword>
<dbReference type="RefSeq" id="WP_069643735.1">
    <property type="nucleotide sequence ID" value="NZ_MIJE01000032.1"/>
</dbReference>
<dbReference type="STRING" id="766136.BHF68_08675"/>
<dbReference type="GO" id="GO:0016884">
    <property type="term" value="F:carbon-nitrogen ligase activity, with glutamine as amido-N-donor"/>
    <property type="evidence" value="ECO:0007669"/>
    <property type="project" value="InterPro"/>
</dbReference>
<protein>
    <submittedName>
        <fullName evidence="1">Aspartyl-tRNA amidotransferase</fullName>
    </submittedName>
</protein>
<dbReference type="Proteomes" id="UP000094296">
    <property type="component" value="Unassembled WGS sequence"/>
</dbReference>
<reference evidence="1 2" key="1">
    <citation type="submission" date="2016-09" db="EMBL/GenBank/DDBJ databases">
        <title>Draft genome sequence for the type strain of Desulfuribacillus alkaliarsenatis AHT28, an obligately anaerobic, sulfidogenic bacterium isolated from Russian soda lake sediments.</title>
        <authorList>
            <person name="Abin C.A."/>
            <person name="Hollibaugh J.T."/>
        </authorList>
    </citation>
    <scope>NUCLEOTIDE SEQUENCE [LARGE SCALE GENOMIC DNA]</scope>
    <source>
        <strain evidence="1 2">AHT28</strain>
    </source>
</reference>
<proteinExistence type="predicted"/>
<keyword evidence="2" id="KW-1185">Reference proteome</keyword>
<sequence length="147" mass="16920">MSLRNRLSDDMKLAMKSKDKFRLSVIRMVRSSIQNTEIDKKAELNDDEILEVLTREVKQRKDSLQEFKNANRDDLVTKLEQEIAVLMDYMPEQLTEAEIETLVQEAVAETGASSKKDMGKVMQRLMDKVKGKADGKVVNQIVQKFLQ</sequence>
<gene>
    <name evidence="1" type="ORF">BHF68_08675</name>
</gene>